<feature type="region of interest" description="Disordered" evidence="1">
    <location>
        <begin position="1"/>
        <end position="227"/>
    </location>
</feature>
<feature type="compositionally biased region" description="Basic and acidic residues" evidence="1">
    <location>
        <begin position="69"/>
        <end position="79"/>
    </location>
</feature>
<organism evidence="2 3">
    <name type="scientific">Cryoendolithus antarcticus</name>
    <dbReference type="NCBI Taxonomy" id="1507870"/>
    <lineage>
        <taxon>Eukaryota</taxon>
        <taxon>Fungi</taxon>
        <taxon>Dikarya</taxon>
        <taxon>Ascomycota</taxon>
        <taxon>Pezizomycotina</taxon>
        <taxon>Dothideomycetes</taxon>
        <taxon>Dothideomycetidae</taxon>
        <taxon>Cladosporiales</taxon>
        <taxon>Cladosporiaceae</taxon>
        <taxon>Cryoendolithus</taxon>
    </lineage>
</organism>
<protein>
    <submittedName>
        <fullName evidence="2">Uncharacterized protein</fullName>
    </submittedName>
</protein>
<reference evidence="3" key="1">
    <citation type="submission" date="2017-03" db="EMBL/GenBank/DDBJ databases">
        <title>Genomes of endolithic fungi from Antarctica.</title>
        <authorList>
            <person name="Coleine C."/>
            <person name="Masonjones S."/>
            <person name="Stajich J.E."/>
        </authorList>
    </citation>
    <scope>NUCLEOTIDE SEQUENCE [LARGE SCALE GENOMIC DNA]</scope>
    <source>
        <strain evidence="3">CCFEE 5527</strain>
    </source>
</reference>
<accession>A0A1V8T4M1</accession>
<feature type="region of interest" description="Disordered" evidence="1">
    <location>
        <begin position="323"/>
        <end position="363"/>
    </location>
</feature>
<keyword evidence="3" id="KW-1185">Reference proteome</keyword>
<evidence type="ECO:0000256" key="1">
    <source>
        <dbReference type="SAM" id="MobiDB-lite"/>
    </source>
</evidence>
<evidence type="ECO:0000313" key="2">
    <source>
        <dbReference type="EMBL" id="OQO06259.1"/>
    </source>
</evidence>
<sequence>MAARTAVYEKTRRSGRRPKSPIDRYGSSSAQTFSRSGSFDYDEIEAQDAHYREHYQVAQPRYHNNPRRRSTEDGLRAPRENSQTTSRQIDRTATISRPGLSSSRSRDRTPQFTNRVDHSPEPMATSRAPQAQQVRFEEPYRRPSPPTGEAWTIASDQSDRTTPGLSSDRTRDDFRDYFAPPPATVRRAPSFTYEEDPTSPFSARSARRTPSPAVDGLENRPASDQIEHSGRCVAHSSYYLRYASKHLQGKTGMSAKAHKVTEASDRLLDQAFRLDLWKTEVDLDHLLPFAESGTRPLAVMGRTLRRLKELTRTLELQCERYDTTIPPPSAAYRDKDAYDSGTSESDGGSGSTAGLRDPDNPDQVYSLEQSLHSVDAKLSTLRRLTRSVRSAGPDPGAQGLDMHVLEMFDMFGTAEAVAESGVEPEAARISTHLKYTITELVGVTGGINMRKDAAHSQVIAVLAIRFREHPMINMELPGRFDDRCCMWASMTPERNAWELRQ</sequence>
<feature type="compositionally biased region" description="Polar residues" evidence="1">
    <location>
        <begin position="26"/>
        <end position="37"/>
    </location>
</feature>
<feature type="compositionally biased region" description="Basic and acidic residues" evidence="1">
    <location>
        <begin position="104"/>
        <end position="120"/>
    </location>
</feature>
<feature type="compositionally biased region" description="Polar residues" evidence="1">
    <location>
        <begin position="154"/>
        <end position="167"/>
    </location>
</feature>
<name>A0A1V8T4M1_9PEZI</name>
<dbReference type="Proteomes" id="UP000192596">
    <property type="component" value="Unassembled WGS sequence"/>
</dbReference>
<evidence type="ECO:0000313" key="3">
    <source>
        <dbReference type="Proteomes" id="UP000192596"/>
    </source>
</evidence>
<dbReference type="EMBL" id="NAJO01000017">
    <property type="protein sequence ID" value="OQO06259.1"/>
    <property type="molecule type" value="Genomic_DNA"/>
</dbReference>
<gene>
    <name evidence="2" type="ORF">B0A48_08847</name>
</gene>
<dbReference type="InParanoid" id="A0A1V8T4M1"/>
<dbReference type="AlphaFoldDB" id="A0A1V8T4M1"/>
<feature type="compositionally biased region" description="Polar residues" evidence="1">
    <location>
        <begin position="80"/>
        <end position="103"/>
    </location>
</feature>
<proteinExistence type="predicted"/>
<comment type="caution">
    <text evidence="2">The sequence shown here is derived from an EMBL/GenBank/DDBJ whole genome shotgun (WGS) entry which is preliminary data.</text>
</comment>